<gene>
    <name evidence="1" type="ORF">MNOR_LOCUS20208</name>
</gene>
<evidence type="ECO:0000313" key="1">
    <source>
        <dbReference type="EMBL" id="CAL4113841.1"/>
    </source>
</evidence>
<dbReference type="PANTHER" id="PTHR47510:SF3">
    <property type="entry name" value="ENDO_EXONUCLEASE_PHOSPHATASE DOMAIN-CONTAINING PROTEIN"/>
    <property type="match status" value="1"/>
</dbReference>
<dbReference type="PANTHER" id="PTHR47510">
    <property type="entry name" value="REVERSE TRANSCRIPTASE DOMAIN-CONTAINING PROTEIN"/>
    <property type="match status" value="1"/>
</dbReference>
<sequence>KATLDLILTNKNNSLYNNPITLPSIGGSDHLCVLYQPIEHTNLKTTKKKITVRKFKRSAIIEFGSWLTQFNWCELLKINNVDMKITYFANIMWSMIDKFFPPIKVVISHDDKEWITPSIKCLIAERQKAHLSKNYDTRDHLAKKIKQEIKKAKLKYNEIKTSAFQNNNAKEWYKHIAKIINNGKKSNPIFNNVPDLAQKSIEEIVYTINKHFGNICQTYPPYNNDRAFQENPNEPNLNLITELDTYLLLRKFAKKITGT</sequence>
<dbReference type="Proteomes" id="UP001497623">
    <property type="component" value="Unassembled WGS sequence"/>
</dbReference>
<proteinExistence type="predicted"/>
<evidence type="ECO:0000313" key="2">
    <source>
        <dbReference type="Proteomes" id="UP001497623"/>
    </source>
</evidence>
<feature type="non-terminal residue" evidence="1">
    <location>
        <position position="1"/>
    </location>
</feature>
<protein>
    <recommendedName>
        <fullName evidence="3">Reverse transcriptase</fullName>
    </recommendedName>
</protein>
<reference evidence="1 2" key="1">
    <citation type="submission" date="2024-05" db="EMBL/GenBank/DDBJ databases">
        <authorList>
            <person name="Wallberg A."/>
        </authorList>
    </citation>
    <scope>NUCLEOTIDE SEQUENCE [LARGE SCALE GENOMIC DNA]</scope>
</reference>
<dbReference type="AlphaFoldDB" id="A0AAV2R6C8"/>
<comment type="caution">
    <text evidence="1">The sequence shown here is derived from an EMBL/GenBank/DDBJ whole genome shotgun (WGS) entry which is preliminary data.</text>
</comment>
<organism evidence="1 2">
    <name type="scientific">Meganyctiphanes norvegica</name>
    <name type="common">Northern krill</name>
    <name type="synonym">Thysanopoda norvegica</name>
    <dbReference type="NCBI Taxonomy" id="48144"/>
    <lineage>
        <taxon>Eukaryota</taxon>
        <taxon>Metazoa</taxon>
        <taxon>Ecdysozoa</taxon>
        <taxon>Arthropoda</taxon>
        <taxon>Crustacea</taxon>
        <taxon>Multicrustacea</taxon>
        <taxon>Malacostraca</taxon>
        <taxon>Eumalacostraca</taxon>
        <taxon>Eucarida</taxon>
        <taxon>Euphausiacea</taxon>
        <taxon>Euphausiidae</taxon>
        <taxon>Meganyctiphanes</taxon>
    </lineage>
</organism>
<keyword evidence="2" id="KW-1185">Reference proteome</keyword>
<evidence type="ECO:0008006" key="3">
    <source>
        <dbReference type="Google" id="ProtNLM"/>
    </source>
</evidence>
<dbReference type="EMBL" id="CAXKWB010015452">
    <property type="protein sequence ID" value="CAL4113841.1"/>
    <property type="molecule type" value="Genomic_DNA"/>
</dbReference>
<name>A0AAV2R6C8_MEGNR</name>
<accession>A0AAV2R6C8</accession>